<keyword evidence="1" id="KW-0472">Membrane</keyword>
<feature type="transmembrane region" description="Helical" evidence="1">
    <location>
        <begin position="64"/>
        <end position="85"/>
    </location>
</feature>
<proteinExistence type="predicted"/>
<dbReference type="GO" id="GO:0008237">
    <property type="term" value="F:metallopeptidase activity"/>
    <property type="evidence" value="ECO:0007669"/>
    <property type="project" value="UniProtKB-KW"/>
</dbReference>
<sequence length="243" mass="25502">MLGTEVLVVLTVTLGLSAVRSALSLVDSLLQPVPLSEQQVALNAPAAQAELVDLALQLLRVLQLVGWGALGAYLLVRGGIALRAVGLDARRPGRDALGAAGLAALIGVPGLGLYLVARALGVSLAVAPSTLDQTWWQLPVLVLSAAANSWAEEVVMVAYLITRLRQLGWSENGSLLAQALLRGAYHLYQGLGGFVGNVVMGLVFGRVWQRTHRLWALVGAHALIDVVAFAGYALLAGRVGWLP</sequence>
<keyword evidence="4" id="KW-1185">Reference proteome</keyword>
<dbReference type="Pfam" id="PF02517">
    <property type="entry name" value="Rce1-like"/>
    <property type="match status" value="1"/>
</dbReference>
<dbReference type="EMBL" id="CP053564">
    <property type="protein sequence ID" value="QJY50462.1"/>
    <property type="molecule type" value="Genomic_DNA"/>
</dbReference>
<accession>A0A6M6JVC5</accession>
<dbReference type="KEGG" id="pbro:HOP40_07385"/>
<feature type="transmembrane region" description="Helical" evidence="1">
    <location>
        <begin position="214"/>
        <end position="235"/>
    </location>
</feature>
<dbReference type="InterPro" id="IPR003675">
    <property type="entry name" value="Rce1/LyrA-like_dom"/>
</dbReference>
<dbReference type="GO" id="GO:0080120">
    <property type="term" value="P:CAAX-box protein maturation"/>
    <property type="evidence" value="ECO:0007669"/>
    <property type="project" value="UniProtKB-ARBA"/>
</dbReference>
<protein>
    <submittedName>
        <fullName evidence="3">CPBP family intramembrane metalloprotease</fullName>
    </submittedName>
</protein>
<evidence type="ECO:0000259" key="2">
    <source>
        <dbReference type="Pfam" id="PF02517"/>
    </source>
</evidence>
<gene>
    <name evidence="3" type="ORF">HOP40_07385</name>
</gene>
<keyword evidence="3" id="KW-0482">Metalloprotease</keyword>
<dbReference type="Proteomes" id="UP000505377">
    <property type="component" value="Chromosome"/>
</dbReference>
<dbReference type="GO" id="GO:0004175">
    <property type="term" value="F:endopeptidase activity"/>
    <property type="evidence" value="ECO:0007669"/>
    <property type="project" value="UniProtKB-ARBA"/>
</dbReference>
<organism evidence="3 4">
    <name type="scientific">Pseudonocardia broussonetiae</name>
    <dbReference type="NCBI Taxonomy" id="2736640"/>
    <lineage>
        <taxon>Bacteria</taxon>
        <taxon>Bacillati</taxon>
        <taxon>Actinomycetota</taxon>
        <taxon>Actinomycetes</taxon>
        <taxon>Pseudonocardiales</taxon>
        <taxon>Pseudonocardiaceae</taxon>
        <taxon>Pseudonocardia</taxon>
    </lineage>
</organism>
<reference evidence="3 4" key="1">
    <citation type="submission" date="2020-05" db="EMBL/GenBank/DDBJ databases">
        <authorList>
            <person name="Mo P."/>
        </authorList>
    </citation>
    <scope>NUCLEOTIDE SEQUENCE [LARGE SCALE GENOMIC DNA]</scope>
    <source>
        <strain evidence="3 4">Gen01</strain>
    </source>
</reference>
<feature type="transmembrane region" description="Helical" evidence="1">
    <location>
        <begin position="97"/>
        <end position="116"/>
    </location>
</feature>
<keyword evidence="3" id="KW-0378">Hydrolase</keyword>
<evidence type="ECO:0000313" key="4">
    <source>
        <dbReference type="Proteomes" id="UP000505377"/>
    </source>
</evidence>
<evidence type="ECO:0000313" key="3">
    <source>
        <dbReference type="EMBL" id="QJY50462.1"/>
    </source>
</evidence>
<name>A0A6M6JVC5_9PSEU</name>
<feature type="domain" description="CAAX prenyl protease 2/Lysostaphin resistance protein A-like" evidence="2">
    <location>
        <begin position="135"/>
        <end position="227"/>
    </location>
</feature>
<keyword evidence="1" id="KW-1133">Transmembrane helix</keyword>
<dbReference type="GO" id="GO:0006508">
    <property type="term" value="P:proteolysis"/>
    <property type="evidence" value="ECO:0007669"/>
    <property type="project" value="UniProtKB-KW"/>
</dbReference>
<evidence type="ECO:0000256" key="1">
    <source>
        <dbReference type="SAM" id="Phobius"/>
    </source>
</evidence>
<keyword evidence="1" id="KW-0812">Transmembrane</keyword>
<dbReference type="AlphaFoldDB" id="A0A6M6JVC5"/>
<dbReference type="RefSeq" id="WP_172168026.1">
    <property type="nucleotide sequence ID" value="NZ_CP053564.1"/>
</dbReference>
<feature type="transmembrane region" description="Helical" evidence="1">
    <location>
        <begin position="183"/>
        <end position="208"/>
    </location>
</feature>
<keyword evidence="3" id="KW-0645">Protease</keyword>